<feature type="transmembrane region" description="Helical" evidence="6">
    <location>
        <begin position="7"/>
        <end position="26"/>
    </location>
</feature>
<dbReference type="GO" id="GO:0016020">
    <property type="term" value="C:membrane"/>
    <property type="evidence" value="ECO:0007669"/>
    <property type="project" value="UniProtKB-SubCell"/>
</dbReference>
<comment type="subcellular location">
    <subcellularLocation>
        <location evidence="1">Membrane</location>
    </subcellularLocation>
</comment>
<keyword evidence="4 6" id="KW-1133">Transmembrane helix</keyword>
<dbReference type="Proteomes" id="UP000011755">
    <property type="component" value="Unassembled WGS sequence"/>
</dbReference>
<evidence type="ECO:0000313" key="8">
    <source>
        <dbReference type="Proteomes" id="UP000011755"/>
    </source>
</evidence>
<evidence type="ECO:0000256" key="1">
    <source>
        <dbReference type="ARBA" id="ARBA00004370"/>
    </source>
</evidence>
<proteinExistence type="inferred from homology"/>
<gene>
    <name evidence="7" type="ORF">EHI5A_039640</name>
</gene>
<evidence type="ECO:0000256" key="2">
    <source>
        <dbReference type="ARBA" id="ARBA00009530"/>
    </source>
</evidence>
<evidence type="ECO:0000256" key="5">
    <source>
        <dbReference type="ARBA" id="ARBA00023136"/>
    </source>
</evidence>
<name>M2RBS4_ENTHI</name>
<dbReference type="InterPro" id="IPR000612">
    <property type="entry name" value="PMP3"/>
</dbReference>
<evidence type="ECO:0000313" key="7">
    <source>
        <dbReference type="EMBL" id="EMD46998.1"/>
    </source>
</evidence>
<sequence length="71" mass="8416">MYCHLKCWCLIFLSFICPPVPIVLMNKCSLPVYINIILTFFFWLPGVIHSLVFIGTHYKKWYISNLDFNSL</sequence>
<evidence type="ECO:0000256" key="3">
    <source>
        <dbReference type="ARBA" id="ARBA00022692"/>
    </source>
</evidence>
<comment type="similarity">
    <text evidence="2">Belongs to the UPF0057 (PMP3) family.</text>
</comment>
<evidence type="ECO:0000256" key="4">
    <source>
        <dbReference type="ARBA" id="ARBA00022989"/>
    </source>
</evidence>
<dbReference type="VEuPathDB" id="AmoebaDB:EHI5A_039640"/>
<keyword evidence="5 6" id="KW-0472">Membrane</keyword>
<dbReference type="Pfam" id="PF01679">
    <property type="entry name" value="Pmp3"/>
    <property type="match status" value="1"/>
</dbReference>
<keyword evidence="3 6" id="KW-0812">Transmembrane</keyword>
<feature type="transmembrane region" description="Helical" evidence="6">
    <location>
        <begin position="32"/>
        <end position="54"/>
    </location>
</feature>
<accession>M2RBS4</accession>
<evidence type="ECO:0000256" key="6">
    <source>
        <dbReference type="SAM" id="Phobius"/>
    </source>
</evidence>
<organism evidence="7 8">
    <name type="scientific">Entamoeba histolytica KU27</name>
    <dbReference type="NCBI Taxonomy" id="885311"/>
    <lineage>
        <taxon>Eukaryota</taxon>
        <taxon>Amoebozoa</taxon>
        <taxon>Evosea</taxon>
        <taxon>Archamoebae</taxon>
        <taxon>Mastigamoebida</taxon>
        <taxon>Entamoebidae</taxon>
        <taxon>Entamoeba</taxon>
    </lineage>
</organism>
<dbReference type="EMBL" id="KB444421">
    <property type="protein sequence ID" value="EMD46998.1"/>
    <property type="molecule type" value="Genomic_DNA"/>
</dbReference>
<reference evidence="7 8" key="1">
    <citation type="submission" date="2013-02" db="EMBL/GenBank/DDBJ databases">
        <authorList>
            <person name="Hannick L."/>
            <person name="Zafar N."/>
            <person name="Lorenzi H."/>
            <person name="Ali I.A."/>
            <person name="Petri W.P."/>
            <person name="Caler E."/>
        </authorList>
    </citation>
    <scope>NUCLEOTIDE SEQUENCE [LARGE SCALE GENOMIC DNA]</scope>
    <source>
        <strain evidence="7 8">KU27</strain>
    </source>
</reference>
<protein>
    <submittedName>
        <fullName evidence="7">Uncharacterized protein</fullName>
    </submittedName>
</protein>
<dbReference type="AlphaFoldDB" id="M2RBS4"/>